<keyword evidence="2" id="KW-1003">Cell membrane</keyword>
<dbReference type="Proteomes" id="UP000655094">
    <property type="component" value="Unassembled WGS sequence"/>
</dbReference>
<gene>
    <name evidence="10" type="ORF">KPZU09_29420</name>
</gene>
<evidence type="ECO:0000313" key="10">
    <source>
        <dbReference type="EMBL" id="GHK53206.1"/>
    </source>
</evidence>
<dbReference type="PANTHER" id="PTHR30607:SF2">
    <property type="entry name" value="POTASSIUM-TRANSPORTING ATPASE POTASSIUM-BINDING SUBUNIT"/>
    <property type="match status" value="1"/>
</dbReference>
<keyword evidence="6 9" id="KW-1133">Transmembrane helix</keyword>
<evidence type="ECO:0000256" key="8">
    <source>
        <dbReference type="ARBA" id="ARBA00023136"/>
    </source>
</evidence>
<protein>
    <recommendedName>
        <fullName evidence="12">Potassium-transporting ATPase subunit A</fullName>
    </recommendedName>
</protein>
<evidence type="ECO:0000256" key="6">
    <source>
        <dbReference type="ARBA" id="ARBA00022989"/>
    </source>
</evidence>
<evidence type="ECO:0000256" key="4">
    <source>
        <dbReference type="ARBA" id="ARBA00022692"/>
    </source>
</evidence>
<evidence type="ECO:0000256" key="2">
    <source>
        <dbReference type="ARBA" id="ARBA00022475"/>
    </source>
</evidence>
<evidence type="ECO:0000313" key="11">
    <source>
        <dbReference type="Proteomes" id="UP000655094"/>
    </source>
</evidence>
<keyword evidence="8 9" id="KW-0472">Membrane</keyword>
<accession>A0A919I010</accession>
<dbReference type="InterPro" id="IPR004623">
    <property type="entry name" value="KdpA"/>
</dbReference>
<proteinExistence type="predicted"/>
<dbReference type="Pfam" id="PF03814">
    <property type="entry name" value="KdpA"/>
    <property type="match status" value="1"/>
</dbReference>
<feature type="transmembrane region" description="Helical" evidence="9">
    <location>
        <begin position="100"/>
        <end position="121"/>
    </location>
</feature>
<feature type="transmembrane region" description="Helical" evidence="9">
    <location>
        <begin position="33"/>
        <end position="53"/>
    </location>
</feature>
<dbReference type="PANTHER" id="PTHR30607">
    <property type="entry name" value="POTASSIUM-TRANSPORTING ATPASE A CHAIN"/>
    <property type="match status" value="1"/>
</dbReference>
<evidence type="ECO:0000256" key="1">
    <source>
        <dbReference type="ARBA" id="ARBA00022448"/>
    </source>
</evidence>
<keyword evidence="7" id="KW-0406">Ion transport</keyword>
<evidence type="ECO:0000256" key="9">
    <source>
        <dbReference type="SAM" id="Phobius"/>
    </source>
</evidence>
<dbReference type="AlphaFoldDB" id="A0A919I010"/>
<comment type="caution">
    <text evidence="10">The sequence shown here is derived from an EMBL/GenBank/DDBJ whole genome shotgun (WGS) entry which is preliminary data.</text>
</comment>
<dbReference type="EMBL" id="BNFF01000001">
    <property type="protein sequence ID" value="GHK53206.1"/>
    <property type="molecule type" value="Genomic_DNA"/>
</dbReference>
<dbReference type="GO" id="GO:0005886">
    <property type="term" value="C:plasma membrane"/>
    <property type="evidence" value="ECO:0007669"/>
    <property type="project" value="TreeGrafter"/>
</dbReference>
<keyword evidence="1" id="KW-0813">Transport</keyword>
<dbReference type="GO" id="GO:0008556">
    <property type="term" value="F:P-type potassium transmembrane transporter activity"/>
    <property type="evidence" value="ECO:0007669"/>
    <property type="project" value="InterPro"/>
</dbReference>
<keyword evidence="4 9" id="KW-0812">Transmembrane</keyword>
<keyword evidence="3" id="KW-0633">Potassium transport</keyword>
<evidence type="ECO:0000256" key="7">
    <source>
        <dbReference type="ARBA" id="ARBA00023065"/>
    </source>
</evidence>
<name>A0A919I010_KLEPN</name>
<keyword evidence="5" id="KW-0630">Potassium</keyword>
<evidence type="ECO:0008006" key="12">
    <source>
        <dbReference type="Google" id="ProtNLM"/>
    </source>
</evidence>
<sequence>MVNDIPLPGLAGVERVLWRVAGIRAEEMGWLQYLLALLLFNALGGGAVCPADAPGVLPFNPQHLPGLSWDLALNTAISFVSNTNWQAYAGESTMSYLSQMVGLTVQNFLSAATGIAVVFALTRAFARQKMSTLGNAGRPDAHYPVAAAAALSAGGPVLYSAGRAAESAGLPALYHPRRGAPAAADGACRLTGSD</sequence>
<evidence type="ECO:0000256" key="5">
    <source>
        <dbReference type="ARBA" id="ARBA00022958"/>
    </source>
</evidence>
<reference evidence="10" key="1">
    <citation type="submission" date="2020-10" db="EMBL/GenBank/DDBJ databases">
        <title>Genome Sequence of ESBL Producing Zambian Clinical Strains.</title>
        <authorList>
            <person name="Shawa M."/>
            <person name="Furuta Y."/>
            <person name="Simbotwe M."/>
            <person name="Mulenga E."/>
            <person name="Mubanga M."/>
            <person name="Mulenga G."/>
            <person name="Kaile C."/>
            <person name="Zorigt T."/>
            <person name="Hang'ombe B."/>
            <person name="Higashi H."/>
        </authorList>
    </citation>
    <scope>NUCLEOTIDE SEQUENCE</scope>
    <source>
        <strain evidence="10">Zam_UTH_09</strain>
    </source>
</reference>
<evidence type="ECO:0000256" key="3">
    <source>
        <dbReference type="ARBA" id="ARBA00022538"/>
    </source>
</evidence>
<organism evidence="10 11">
    <name type="scientific">Klebsiella pneumoniae</name>
    <dbReference type="NCBI Taxonomy" id="573"/>
    <lineage>
        <taxon>Bacteria</taxon>
        <taxon>Pseudomonadati</taxon>
        <taxon>Pseudomonadota</taxon>
        <taxon>Gammaproteobacteria</taxon>
        <taxon>Enterobacterales</taxon>
        <taxon>Enterobacteriaceae</taxon>
        <taxon>Klebsiella/Raoultella group</taxon>
        <taxon>Klebsiella</taxon>
        <taxon>Klebsiella pneumoniae complex</taxon>
    </lineage>
</organism>